<keyword evidence="3 8" id="KW-0663">Pyridoxal phosphate</keyword>
<evidence type="ECO:0000313" key="10">
    <source>
        <dbReference type="EMBL" id="KEZ76000.1"/>
    </source>
</evidence>
<protein>
    <submittedName>
        <fullName evidence="10">Cystathionine beta-lyase</fullName>
    </submittedName>
</protein>
<comment type="catalytic activity">
    <reaction evidence="6">
        <text>L,L-cystathionine + H2O = L-homocysteine + pyruvate + NH4(+)</text>
        <dbReference type="Rhea" id="RHEA:13965"/>
        <dbReference type="ChEBI" id="CHEBI:15361"/>
        <dbReference type="ChEBI" id="CHEBI:15377"/>
        <dbReference type="ChEBI" id="CHEBI:28938"/>
        <dbReference type="ChEBI" id="CHEBI:58161"/>
        <dbReference type="ChEBI" id="CHEBI:58199"/>
    </reaction>
</comment>
<dbReference type="AlphaFoldDB" id="A0A084IH16"/>
<dbReference type="EMBL" id="APNK01000043">
    <property type="protein sequence ID" value="KEZ76000.1"/>
    <property type="molecule type" value="Genomic_DNA"/>
</dbReference>
<dbReference type="InterPro" id="IPR015424">
    <property type="entry name" value="PyrdxlP-dep_Trfase"/>
</dbReference>
<dbReference type="GO" id="GO:0030170">
    <property type="term" value="F:pyridoxal phosphate binding"/>
    <property type="evidence" value="ECO:0007669"/>
    <property type="project" value="InterPro"/>
</dbReference>
<dbReference type="Gene3D" id="3.40.640.10">
    <property type="entry name" value="Type I PLP-dependent aspartate aminotransferase-like (Major domain)"/>
    <property type="match status" value="1"/>
</dbReference>
<dbReference type="InterPro" id="IPR015422">
    <property type="entry name" value="PyrdxlP-dep_Trfase_small"/>
</dbReference>
<dbReference type="GO" id="GO:0047804">
    <property type="term" value="F:cysteine-S-conjugate beta-lyase activity"/>
    <property type="evidence" value="ECO:0007669"/>
    <property type="project" value="UniProtKB-EC"/>
</dbReference>
<dbReference type="RefSeq" id="WP_037341099.1">
    <property type="nucleotide sequence ID" value="NZ_APNK01000043.1"/>
</dbReference>
<dbReference type="PATRIC" id="fig|1304275.5.peg.3532"/>
<evidence type="ECO:0000256" key="5">
    <source>
        <dbReference type="ARBA" id="ARBA00046315"/>
    </source>
</evidence>
<dbReference type="InterPro" id="IPR054542">
    <property type="entry name" value="Cys_met_metab_PP"/>
</dbReference>
<comment type="similarity">
    <text evidence="2 9">Belongs to the trans-sulfuration enzymes family.</text>
</comment>
<dbReference type="STRING" id="1304275.C41B8_17249"/>
<dbReference type="InterPro" id="IPR015421">
    <property type="entry name" value="PyrdxlP-dep_Trfase_major"/>
</dbReference>
<dbReference type="InterPro" id="IPR006233">
    <property type="entry name" value="Cys_b_lyase_bac"/>
</dbReference>
<evidence type="ECO:0000313" key="11">
    <source>
        <dbReference type="Proteomes" id="UP000028302"/>
    </source>
</evidence>
<proteinExistence type="inferred from homology"/>
<dbReference type="NCBIfam" id="TIGR01324">
    <property type="entry name" value="cysta_beta_ly_B"/>
    <property type="match status" value="1"/>
</dbReference>
<comment type="catalytic activity">
    <reaction evidence="7">
        <text>an S-substituted L-cysteine + H2O = a thiol + pyruvate + NH4(+)</text>
        <dbReference type="Rhea" id="RHEA:18121"/>
        <dbReference type="ChEBI" id="CHEBI:15361"/>
        <dbReference type="ChEBI" id="CHEBI:15377"/>
        <dbReference type="ChEBI" id="CHEBI:28938"/>
        <dbReference type="ChEBI" id="CHEBI:29256"/>
        <dbReference type="ChEBI" id="CHEBI:58717"/>
        <dbReference type="EC" id="4.4.1.13"/>
    </reaction>
</comment>
<feature type="modified residue" description="N6-(pyridoxal phosphate)lysine" evidence="8">
    <location>
        <position position="205"/>
    </location>
</feature>
<evidence type="ECO:0000256" key="7">
    <source>
        <dbReference type="ARBA" id="ARBA00047625"/>
    </source>
</evidence>
<gene>
    <name evidence="10" type="ORF">C41B8_17249</name>
</gene>
<keyword evidence="4 10" id="KW-0456">Lyase</keyword>
<name>A0A084IH16_SALHC</name>
<comment type="cofactor">
    <cofactor evidence="1 9">
        <name>pyridoxal 5'-phosphate</name>
        <dbReference type="ChEBI" id="CHEBI:597326"/>
    </cofactor>
</comment>
<evidence type="ECO:0000256" key="8">
    <source>
        <dbReference type="PIRSR" id="PIRSR001434-2"/>
    </source>
</evidence>
<comment type="caution">
    <text evidence="10">The sequence shown here is derived from an EMBL/GenBank/DDBJ whole genome shotgun (WGS) entry which is preliminary data.</text>
</comment>
<evidence type="ECO:0000256" key="3">
    <source>
        <dbReference type="ARBA" id="ARBA00022898"/>
    </source>
</evidence>
<dbReference type="Gene3D" id="3.90.1150.10">
    <property type="entry name" value="Aspartate Aminotransferase, domain 1"/>
    <property type="match status" value="1"/>
</dbReference>
<dbReference type="SUPFAM" id="SSF53383">
    <property type="entry name" value="PLP-dependent transferases"/>
    <property type="match status" value="1"/>
</dbReference>
<dbReference type="eggNOG" id="COG0626">
    <property type="taxonomic scope" value="Bacteria"/>
</dbReference>
<comment type="pathway">
    <text evidence="5">Amino-acid biosynthesis; L-methionine biosynthesis via de novo pathway; L-homocysteine from L-cystathionine: step 1/1.</text>
</comment>
<organism evidence="10 11">
    <name type="scientific">Salinisphaera hydrothermalis (strain C41B8)</name>
    <dbReference type="NCBI Taxonomy" id="1304275"/>
    <lineage>
        <taxon>Bacteria</taxon>
        <taxon>Pseudomonadati</taxon>
        <taxon>Pseudomonadota</taxon>
        <taxon>Gammaproteobacteria</taxon>
        <taxon>Salinisphaerales</taxon>
        <taxon>Salinisphaeraceae</taxon>
        <taxon>Salinisphaera</taxon>
    </lineage>
</organism>
<dbReference type="Pfam" id="PF01053">
    <property type="entry name" value="Cys_Met_Meta_PP"/>
    <property type="match status" value="1"/>
</dbReference>
<evidence type="ECO:0000256" key="4">
    <source>
        <dbReference type="ARBA" id="ARBA00023239"/>
    </source>
</evidence>
<evidence type="ECO:0000256" key="2">
    <source>
        <dbReference type="ARBA" id="ARBA00009077"/>
    </source>
</evidence>
<sequence>MKQATRLVHAGRRPADHYGMVNTPVYHASTVLFDSLEAFDASNADPFSGVHYGRLGTPTQFAFESAVAELEGAHGAVSSCSGLAAIATALLAVVQAGDHVLVADNVYGPTRKLCDGLLARLGVETEYFDPLVTADELATHFRDNTRALFLEAPGSLTFEISDVPGLAAVAHERGATVIADNTWATPVYFDAFGHGIDLSVHAATKYIVGHSDAMLGVVNCRDAEHFRAVRQTSIALGYCAGPDDVYLGARGLRTLGQRLPVHEANGLALANWLAEQPAVTRVLHPARADHPQHHLWQRDFTGACGLFAIELVPGERHQLGALIDGLDYYGLGASWGGYESLALPVEPSGSRTVTRWQAEGPLLRIHAGLEDIADLIDDMAAGLARYTAA</sequence>
<dbReference type="PANTHER" id="PTHR43500:SF1">
    <property type="entry name" value="CYSTATHIONINE BETA-LYASE-RELATED"/>
    <property type="match status" value="1"/>
</dbReference>
<evidence type="ECO:0000256" key="9">
    <source>
        <dbReference type="RuleBase" id="RU362118"/>
    </source>
</evidence>
<evidence type="ECO:0000256" key="1">
    <source>
        <dbReference type="ARBA" id="ARBA00001933"/>
    </source>
</evidence>
<evidence type="ECO:0000256" key="6">
    <source>
        <dbReference type="ARBA" id="ARBA00047517"/>
    </source>
</evidence>
<dbReference type="PANTHER" id="PTHR43500">
    <property type="entry name" value="CYSTATHIONINE BETA-LYASE-RELATED"/>
    <property type="match status" value="1"/>
</dbReference>
<dbReference type="GO" id="GO:0019450">
    <property type="term" value="P:L-cysteine catabolic process to pyruvate"/>
    <property type="evidence" value="ECO:0007669"/>
    <property type="project" value="TreeGrafter"/>
</dbReference>
<dbReference type="Proteomes" id="UP000028302">
    <property type="component" value="Unassembled WGS sequence"/>
</dbReference>
<dbReference type="OrthoDB" id="9805807at2"/>
<keyword evidence="11" id="KW-1185">Reference proteome</keyword>
<dbReference type="PROSITE" id="PS00868">
    <property type="entry name" value="CYS_MET_METAB_PP"/>
    <property type="match status" value="1"/>
</dbReference>
<accession>A0A084IH16</accession>
<reference evidence="10 11" key="1">
    <citation type="submission" date="2013-03" db="EMBL/GenBank/DDBJ databases">
        <title>Salinisphaera hydrothermalis C41B8 Genome Sequencing.</title>
        <authorList>
            <person name="Li C."/>
            <person name="Lai Q."/>
            <person name="Shao Z."/>
        </authorList>
    </citation>
    <scope>NUCLEOTIDE SEQUENCE [LARGE SCALE GENOMIC DNA]</scope>
    <source>
        <strain evidence="10 11">C41B8</strain>
    </source>
</reference>
<dbReference type="FunFam" id="3.40.640.10:FF:000046">
    <property type="entry name" value="Cystathionine gamma-lyase"/>
    <property type="match status" value="1"/>
</dbReference>
<dbReference type="InterPro" id="IPR000277">
    <property type="entry name" value="Cys/Met-Metab_PyrdxlP-dep_enz"/>
</dbReference>
<dbReference type="GO" id="GO:0019346">
    <property type="term" value="P:transsulfuration"/>
    <property type="evidence" value="ECO:0007669"/>
    <property type="project" value="InterPro"/>
</dbReference>
<dbReference type="PIRSF" id="PIRSF001434">
    <property type="entry name" value="CGS"/>
    <property type="match status" value="1"/>
</dbReference>